<feature type="region of interest" description="Disordered" evidence="1">
    <location>
        <begin position="75"/>
        <end position="94"/>
    </location>
</feature>
<comment type="caution">
    <text evidence="2">The sequence shown here is derived from an EMBL/GenBank/DDBJ whole genome shotgun (WGS) entry which is preliminary data.</text>
</comment>
<dbReference type="AlphaFoldDB" id="A0A8X6J4W8"/>
<keyword evidence="3" id="KW-1185">Reference proteome</keyword>
<gene>
    <name evidence="2" type="ORF">TNIN_345671</name>
</gene>
<name>A0A8X6J4W8_9ARAC</name>
<evidence type="ECO:0000313" key="3">
    <source>
        <dbReference type="Proteomes" id="UP000886998"/>
    </source>
</evidence>
<organism evidence="2 3">
    <name type="scientific">Trichonephila inaurata madagascariensis</name>
    <dbReference type="NCBI Taxonomy" id="2747483"/>
    <lineage>
        <taxon>Eukaryota</taxon>
        <taxon>Metazoa</taxon>
        <taxon>Ecdysozoa</taxon>
        <taxon>Arthropoda</taxon>
        <taxon>Chelicerata</taxon>
        <taxon>Arachnida</taxon>
        <taxon>Araneae</taxon>
        <taxon>Araneomorphae</taxon>
        <taxon>Entelegynae</taxon>
        <taxon>Araneoidea</taxon>
        <taxon>Nephilidae</taxon>
        <taxon>Trichonephila</taxon>
        <taxon>Trichonephila inaurata</taxon>
    </lineage>
</organism>
<protein>
    <submittedName>
        <fullName evidence="2">Uncharacterized protein</fullName>
    </submittedName>
</protein>
<dbReference type="OrthoDB" id="5967017at2759"/>
<feature type="compositionally biased region" description="Polar residues" evidence="1">
    <location>
        <begin position="77"/>
        <end position="88"/>
    </location>
</feature>
<dbReference type="Proteomes" id="UP000886998">
    <property type="component" value="Unassembled WGS sequence"/>
</dbReference>
<evidence type="ECO:0000256" key="1">
    <source>
        <dbReference type="SAM" id="MobiDB-lite"/>
    </source>
</evidence>
<evidence type="ECO:0000313" key="2">
    <source>
        <dbReference type="EMBL" id="GFS35361.1"/>
    </source>
</evidence>
<proteinExistence type="predicted"/>
<dbReference type="EMBL" id="BMAV01024696">
    <property type="protein sequence ID" value="GFS35361.1"/>
    <property type="molecule type" value="Genomic_DNA"/>
</dbReference>
<reference evidence="2" key="1">
    <citation type="submission" date="2020-08" db="EMBL/GenBank/DDBJ databases">
        <title>Multicomponent nature underlies the extraordinary mechanical properties of spider dragline silk.</title>
        <authorList>
            <person name="Kono N."/>
            <person name="Nakamura H."/>
            <person name="Mori M."/>
            <person name="Yoshida Y."/>
            <person name="Ohtoshi R."/>
            <person name="Malay A.D."/>
            <person name="Moran D.A.P."/>
            <person name="Tomita M."/>
            <person name="Numata K."/>
            <person name="Arakawa K."/>
        </authorList>
    </citation>
    <scope>NUCLEOTIDE SEQUENCE</scope>
</reference>
<accession>A0A8X6J4W8</accession>
<sequence length="94" mass="11261">MLLIYRMLRKADIDEKGRLFSMFAVKLVFVFGERKYHPARIFVVEFRCQVMCPEICINENSKNPRQEETKMEELRLSQRNTHSQSSFCKHSLFV</sequence>